<keyword evidence="4" id="KW-0067">ATP-binding</keyword>
<dbReference type="PROSITE" id="PS00690">
    <property type="entry name" value="DEAH_ATP_HELICASE"/>
    <property type="match status" value="1"/>
</dbReference>
<name>A0A1G7XKA7_ANETH</name>
<dbReference type="GO" id="GO:0006281">
    <property type="term" value="P:DNA repair"/>
    <property type="evidence" value="ECO:0007669"/>
    <property type="project" value="TreeGrafter"/>
</dbReference>
<dbReference type="GO" id="GO:0043138">
    <property type="term" value="F:3'-5' DNA helicase activity"/>
    <property type="evidence" value="ECO:0007669"/>
    <property type="project" value="TreeGrafter"/>
</dbReference>
<dbReference type="FunFam" id="3.40.50.300:FF:001389">
    <property type="entry name" value="ATP-dependent DNA helicase RecQ"/>
    <property type="match status" value="1"/>
</dbReference>
<dbReference type="GO" id="GO:0005737">
    <property type="term" value="C:cytoplasm"/>
    <property type="evidence" value="ECO:0007669"/>
    <property type="project" value="TreeGrafter"/>
</dbReference>
<dbReference type="GO" id="GO:0003677">
    <property type="term" value="F:DNA binding"/>
    <property type="evidence" value="ECO:0007669"/>
    <property type="project" value="UniProtKB-KW"/>
</dbReference>
<dbReference type="GO" id="GO:0006310">
    <property type="term" value="P:DNA recombination"/>
    <property type="evidence" value="ECO:0007669"/>
    <property type="project" value="InterPro"/>
</dbReference>
<evidence type="ECO:0000259" key="7">
    <source>
        <dbReference type="PROSITE" id="PS51194"/>
    </source>
</evidence>
<dbReference type="GO" id="GO:0009378">
    <property type="term" value="F:four-way junction helicase activity"/>
    <property type="evidence" value="ECO:0007669"/>
    <property type="project" value="TreeGrafter"/>
</dbReference>
<accession>A0A1G7XKA7</accession>
<gene>
    <name evidence="8" type="ORF">K3F53_06325</name>
    <name evidence="9" type="ORF">SAMN04489735_100431</name>
</gene>
<evidence type="ECO:0000256" key="4">
    <source>
        <dbReference type="ARBA" id="ARBA00022840"/>
    </source>
</evidence>
<dbReference type="InterPro" id="IPR002464">
    <property type="entry name" value="DNA/RNA_helicase_DEAH_CS"/>
</dbReference>
<evidence type="ECO:0000313" key="8">
    <source>
        <dbReference type="EMBL" id="QYY43815.1"/>
    </source>
</evidence>
<dbReference type="Proteomes" id="UP000826616">
    <property type="component" value="Chromosome"/>
</dbReference>
<dbReference type="InterPro" id="IPR027417">
    <property type="entry name" value="P-loop_NTPase"/>
</dbReference>
<evidence type="ECO:0000313" key="9">
    <source>
        <dbReference type="EMBL" id="SDG84624.1"/>
    </source>
</evidence>
<dbReference type="PROSITE" id="PS51194">
    <property type="entry name" value="HELICASE_CTER"/>
    <property type="match status" value="1"/>
</dbReference>
<dbReference type="InterPro" id="IPR001650">
    <property type="entry name" value="Helicase_C-like"/>
</dbReference>
<organism evidence="9 10">
    <name type="scientific">Aneurinibacillus thermoaerophilus</name>
    <dbReference type="NCBI Taxonomy" id="143495"/>
    <lineage>
        <taxon>Bacteria</taxon>
        <taxon>Bacillati</taxon>
        <taxon>Bacillota</taxon>
        <taxon>Bacilli</taxon>
        <taxon>Bacillales</taxon>
        <taxon>Paenibacillaceae</taxon>
        <taxon>Aneurinibacillus group</taxon>
        <taxon>Aneurinibacillus</taxon>
    </lineage>
</organism>
<dbReference type="SMART" id="SM00490">
    <property type="entry name" value="HELICc"/>
    <property type="match status" value="1"/>
</dbReference>
<dbReference type="PROSITE" id="PS51192">
    <property type="entry name" value="HELICASE_ATP_BIND_1"/>
    <property type="match status" value="1"/>
</dbReference>
<dbReference type="EMBL" id="CP080764">
    <property type="protein sequence ID" value="QYY43815.1"/>
    <property type="molecule type" value="Genomic_DNA"/>
</dbReference>
<dbReference type="InterPro" id="IPR014001">
    <property type="entry name" value="Helicase_ATP-bd"/>
</dbReference>
<dbReference type="PANTHER" id="PTHR13710">
    <property type="entry name" value="DNA HELICASE RECQ FAMILY MEMBER"/>
    <property type="match status" value="1"/>
</dbReference>
<dbReference type="OrthoDB" id="9763310at2"/>
<dbReference type="GO" id="GO:0030894">
    <property type="term" value="C:replisome"/>
    <property type="evidence" value="ECO:0007669"/>
    <property type="project" value="TreeGrafter"/>
</dbReference>
<dbReference type="Gene3D" id="3.40.50.300">
    <property type="entry name" value="P-loop containing nucleotide triphosphate hydrolases"/>
    <property type="match status" value="2"/>
</dbReference>
<dbReference type="InterPro" id="IPR011545">
    <property type="entry name" value="DEAD/DEAH_box_helicase_dom"/>
</dbReference>
<dbReference type="NCBIfam" id="TIGR00614">
    <property type="entry name" value="recQ_fam"/>
    <property type="match status" value="1"/>
</dbReference>
<evidence type="ECO:0000259" key="6">
    <source>
        <dbReference type="PROSITE" id="PS51192"/>
    </source>
</evidence>
<dbReference type="EMBL" id="FNDE01000004">
    <property type="protein sequence ID" value="SDG84624.1"/>
    <property type="molecule type" value="Genomic_DNA"/>
</dbReference>
<keyword evidence="1" id="KW-0547">Nucleotide-binding</keyword>
<reference evidence="9 10" key="1">
    <citation type="submission" date="2016-10" db="EMBL/GenBank/DDBJ databases">
        <authorList>
            <person name="de Groot N.N."/>
        </authorList>
    </citation>
    <scope>NUCLEOTIDE SEQUENCE [LARGE SCALE GENOMIC DNA]</scope>
    <source>
        <strain evidence="9 10">L 420-91</strain>
    </source>
</reference>
<keyword evidence="5" id="KW-0238">DNA-binding</keyword>
<dbReference type="GO" id="GO:0043590">
    <property type="term" value="C:bacterial nucleoid"/>
    <property type="evidence" value="ECO:0007669"/>
    <property type="project" value="TreeGrafter"/>
</dbReference>
<dbReference type="SMART" id="SM00487">
    <property type="entry name" value="DEXDc"/>
    <property type="match status" value="1"/>
</dbReference>
<feature type="domain" description="Helicase ATP-binding" evidence="6">
    <location>
        <begin position="30"/>
        <end position="199"/>
    </location>
</feature>
<protein>
    <submittedName>
        <fullName evidence="8 9">ATP-dependent DNA helicase</fullName>
    </submittedName>
</protein>
<dbReference type="SUPFAM" id="SSF52540">
    <property type="entry name" value="P-loop containing nucleoside triphosphate hydrolases"/>
    <property type="match status" value="1"/>
</dbReference>
<proteinExistence type="predicted"/>
<keyword evidence="2" id="KW-0378">Hydrolase</keyword>
<keyword evidence="3 9" id="KW-0347">Helicase</keyword>
<dbReference type="InterPro" id="IPR004589">
    <property type="entry name" value="DNA_helicase_ATP-dep_RecQ"/>
</dbReference>
<evidence type="ECO:0000256" key="5">
    <source>
        <dbReference type="ARBA" id="ARBA00023125"/>
    </source>
</evidence>
<evidence type="ECO:0000313" key="10">
    <source>
        <dbReference type="Proteomes" id="UP000198956"/>
    </source>
</evidence>
<sequence>MNAAVDEALRTALKRYFGYEEFRPGQLEVMRYPFAGANALGILATGGGKSLCYQLPALVLPGMTVVVSPLISLMADQVRNLRCRGIRHAEYINSALSAREQRWKLAQVIEGKVKILYVSPEKLQQNDFMEQLERVPVSLFVVDEAHCISQWGHDFRTDYQRLHSCICRLGAPPVLALTATATRAVQQDICRALSIPHEHIVLTSINRENICYDVAFLGDEREKEAAMLDKLRTLKGPGLVYFRSRSATERAHKLAQEQGIERCAVYHGGMGAEERLLIQQQFLGNELNVIFATNAFGMGIDKPDIRFVLHYHMPPDIESYLQEVGRAGRDGQLSYACLLFTPDDHILPGQLIAEEYPNEVQIRNFYDALFSADRRMKGVSEQEALAAWGLEAQQLSILLYHMERLGLFRRLRRTTNGWEWEGADSQPKSFQSLAQIVFQRRAERYEKLAEMRRWVSSSECRRLTIGRYFAQEHRAASGSCCDRCGIDMTLYQDGEERDNMLEEAWDWRQELDSLLPVSHANGSDERYGFKIYKFR</sequence>
<dbReference type="CDD" id="cd17920">
    <property type="entry name" value="DEXHc_RecQ"/>
    <property type="match status" value="1"/>
</dbReference>
<reference evidence="8 11" key="2">
    <citation type="submission" date="2021-08" db="EMBL/GenBank/DDBJ databases">
        <title>Complete genome sequence of the strain Aneurinibacillus thermoaerophilus CCM 8960.</title>
        <authorList>
            <person name="Musilova J."/>
            <person name="Kourilova X."/>
            <person name="Pernicova I."/>
            <person name="Bezdicek M."/>
            <person name="Lengerova M."/>
            <person name="Obruca S."/>
            <person name="Sedlar K."/>
        </authorList>
    </citation>
    <scope>NUCLEOTIDE SEQUENCE [LARGE SCALE GENOMIC DNA]</scope>
    <source>
        <strain evidence="8 11">CCM 8960</strain>
    </source>
</reference>
<dbReference type="RefSeq" id="WP_057899341.1">
    <property type="nucleotide sequence ID" value="NZ_CP080764.1"/>
</dbReference>
<evidence type="ECO:0000256" key="1">
    <source>
        <dbReference type="ARBA" id="ARBA00022741"/>
    </source>
</evidence>
<dbReference type="GeneID" id="97140982"/>
<dbReference type="Pfam" id="PF00270">
    <property type="entry name" value="DEAD"/>
    <property type="match status" value="1"/>
</dbReference>
<dbReference type="GO" id="GO:0005524">
    <property type="term" value="F:ATP binding"/>
    <property type="evidence" value="ECO:0007669"/>
    <property type="project" value="UniProtKB-KW"/>
</dbReference>
<evidence type="ECO:0000256" key="3">
    <source>
        <dbReference type="ARBA" id="ARBA00022806"/>
    </source>
</evidence>
<evidence type="ECO:0000313" key="11">
    <source>
        <dbReference type="Proteomes" id="UP000826616"/>
    </source>
</evidence>
<dbReference type="Pfam" id="PF00271">
    <property type="entry name" value="Helicase_C"/>
    <property type="match status" value="1"/>
</dbReference>
<feature type="domain" description="Helicase C-terminal" evidence="7">
    <location>
        <begin position="226"/>
        <end position="377"/>
    </location>
</feature>
<dbReference type="PANTHER" id="PTHR13710:SF84">
    <property type="entry name" value="ATP-DEPENDENT DNA HELICASE RECS-RELATED"/>
    <property type="match status" value="1"/>
</dbReference>
<dbReference type="GO" id="GO:0016787">
    <property type="term" value="F:hydrolase activity"/>
    <property type="evidence" value="ECO:0007669"/>
    <property type="project" value="UniProtKB-KW"/>
</dbReference>
<keyword evidence="11" id="KW-1185">Reference proteome</keyword>
<dbReference type="AlphaFoldDB" id="A0A1G7XKA7"/>
<evidence type="ECO:0000256" key="2">
    <source>
        <dbReference type="ARBA" id="ARBA00022801"/>
    </source>
</evidence>
<dbReference type="Proteomes" id="UP000198956">
    <property type="component" value="Unassembled WGS sequence"/>
</dbReference>